<evidence type="ECO:0000259" key="3">
    <source>
        <dbReference type="Pfam" id="PF02826"/>
    </source>
</evidence>
<feature type="domain" description="D-isomer specific 2-hydroxyacid dehydrogenase NAD-binding" evidence="3">
    <location>
        <begin position="102"/>
        <end position="273"/>
    </location>
</feature>
<reference evidence="4 5" key="1">
    <citation type="submission" date="2014-02" db="EMBL/GenBank/DDBJ databases">
        <title>Draft genome of Erwinia mallotivora strain BT-MARDI, a papaya dieback pathogen.</title>
        <authorList>
            <person name="Redzuan R."/>
            <person name="Abu Bakar N."/>
            <person name="Badrun R."/>
            <person name="Mohd Raih M.F."/>
            <person name="Rozano L."/>
            <person name="Mat Amin N."/>
        </authorList>
    </citation>
    <scope>NUCLEOTIDE SEQUENCE [LARGE SCALE GENOMIC DNA]</scope>
    <source>
        <strain evidence="4 5">BT-MARDI</strain>
    </source>
</reference>
<dbReference type="STRING" id="69222.BG55_16345"/>
<keyword evidence="2" id="KW-0520">NAD</keyword>
<dbReference type="InterPro" id="IPR036291">
    <property type="entry name" value="NAD(P)-bd_dom_sf"/>
</dbReference>
<evidence type="ECO:0000256" key="2">
    <source>
        <dbReference type="ARBA" id="ARBA00023027"/>
    </source>
</evidence>
<dbReference type="InterPro" id="IPR006140">
    <property type="entry name" value="D-isomer_DH_NAD-bd"/>
</dbReference>
<dbReference type="SUPFAM" id="SSF51735">
    <property type="entry name" value="NAD(P)-binding Rossmann-fold domains"/>
    <property type="match status" value="1"/>
</dbReference>
<dbReference type="AlphaFoldDB" id="A0A014NL66"/>
<gene>
    <name evidence="4" type="ORF">BG55_16345</name>
</gene>
<dbReference type="PATRIC" id="fig|69222.5.peg.3333"/>
<keyword evidence="1" id="KW-0560">Oxidoreductase</keyword>
<dbReference type="GO" id="GO:0051287">
    <property type="term" value="F:NAD binding"/>
    <property type="evidence" value="ECO:0007669"/>
    <property type="project" value="InterPro"/>
</dbReference>
<dbReference type="Pfam" id="PF02826">
    <property type="entry name" value="2-Hacid_dh_C"/>
    <property type="match status" value="1"/>
</dbReference>
<evidence type="ECO:0000313" key="5">
    <source>
        <dbReference type="Proteomes" id="UP000019918"/>
    </source>
</evidence>
<evidence type="ECO:0000313" key="4">
    <source>
        <dbReference type="EMBL" id="EXU74535.1"/>
    </source>
</evidence>
<dbReference type="OrthoDB" id="9787219at2"/>
<dbReference type="EMBL" id="JFHN01000057">
    <property type="protein sequence ID" value="EXU74535.1"/>
    <property type="molecule type" value="Genomic_DNA"/>
</dbReference>
<dbReference type="CDD" id="cd12164">
    <property type="entry name" value="GDH_like_2"/>
    <property type="match status" value="1"/>
</dbReference>
<dbReference type="Gene3D" id="3.40.50.720">
    <property type="entry name" value="NAD(P)-binding Rossmann-like Domain"/>
    <property type="match status" value="2"/>
</dbReference>
<sequence length="308" mass="34324">MTLLYKSSAERGQRWAALLAEWAPEIAFRQWPDIGDPLLVEYLVAWQPPDNLMQQFPNLRVLFSVGAGADQFDYHRLPPELPVVRMIEPGLTQGMVEYITWSVLGLHRGMPRYLQQQRQQCWLEQPTKPASQCRVGVMGVGELGEAVLQPLVQFGYDCAGWSRTPKHLPGVRSFAGEEQLASFLARSDILICLLPLTRATENILNASLFSQLPQGAALVHAGRGGHLNSADLLAALESQQLSAAVIDVTDPEPLPEGHPFWLHPAIWLTPHIASQTRPETAVRALLDNIRRFERGEAMQGVVDRSRGY</sequence>
<evidence type="ECO:0000256" key="1">
    <source>
        <dbReference type="ARBA" id="ARBA00023002"/>
    </source>
</evidence>
<accession>A0A014NL66</accession>
<proteinExistence type="predicted"/>
<dbReference type="PANTHER" id="PTHR43333:SF1">
    <property type="entry name" value="D-ISOMER SPECIFIC 2-HYDROXYACID DEHYDROGENASE NAD-BINDING DOMAIN-CONTAINING PROTEIN"/>
    <property type="match status" value="1"/>
</dbReference>
<name>A0A014NL66_9GAMM</name>
<dbReference type="GO" id="GO:0016491">
    <property type="term" value="F:oxidoreductase activity"/>
    <property type="evidence" value="ECO:0007669"/>
    <property type="project" value="UniProtKB-KW"/>
</dbReference>
<comment type="caution">
    <text evidence="4">The sequence shown here is derived from an EMBL/GenBank/DDBJ whole genome shotgun (WGS) entry which is preliminary data.</text>
</comment>
<protein>
    <submittedName>
        <fullName evidence="4">2-hydroxyacid dehydrogenase</fullName>
    </submittedName>
</protein>
<keyword evidence="5" id="KW-1185">Reference proteome</keyword>
<dbReference type="Proteomes" id="UP000019918">
    <property type="component" value="Unassembled WGS sequence"/>
</dbReference>
<dbReference type="PANTHER" id="PTHR43333">
    <property type="entry name" value="2-HACID_DH_C DOMAIN-CONTAINING PROTEIN"/>
    <property type="match status" value="1"/>
</dbReference>
<dbReference type="RefSeq" id="WP_034939267.1">
    <property type="nucleotide sequence ID" value="NZ_JFHN01000057.1"/>
</dbReference>
<organism evidence="4 5">
    <name type="scientific">Erwinia mallotivora</name>
    <dbReference type="NCBI Taxonomy" id="69222"/>
    <lineage>
        <taxon>Bacteria</taxon>
        <taxon>Pseudomonadati</taxon>
        <taxon>Pseudomonadota</taxon>
        <taxon>Gammaproteobacteria</taxon>
        <taxon>Enterobacterales</taxon>
        <taxon>Erwiniaceae</taxon>
        <taxon>Erwinia</taxon>
    </lineage>
</organism>